<organism evidence="2 3">
    <name type="scientific">Streptococcus salivarius K12</name>
    <dbReference type="NCBI Taxonomy" id="1200793"/>
    <lineage>
        <taxon>Bacteria</taxon>
        <taxon>Bacillati</taxon>
        <taxon>Bacillota</taxon>
        <taxon>Bacilli</taxon>
        <taxon>Lactobacillales</taxon>
        <taxon>Streptococcaceae</taxon>
        <taxon>Streptococcus</taxon>
    </lineage>
</organism>
<reference evidence="2 3" key="1">
    <citation type="journal article" date="2012" name="J. Bacteriol.">
        <title>Genome Sequence of the Lantibiotic Bacteriocin Producer Streptococcus salivarius Strain K12.</title>
        <authorList>
            <person name="Barretto C."/>
            <person name="Alvarez-Martin P."/>
            <person name="Foata F."/>
            <person name="Renault P."/>
            <person name="Berger B."/>
        </authorList>
    </citation>
    <scope>NUCLEOTIDE SEQUENCE [LARGE SCALE GENOMIC DNA]</scope>
    <source>
        <strain evidence="2 3">K12</strain>
    </source>
</reference>
<feature type="transmembrane region" description="Helical" evidence="1">
    <location>
        <begin position="125"/>
        <end position="143"/>
    </location>
</feature>
<feature type="transmembrane region" description="Helical" evidence="1">
    <location>
        <begin position="21"/>
        <end position="43"/>
    </location>
</feature>
<comment type="caution">
    <text evidence="2">The sequence shown here is derived from an EMBL/GenBank/DDBJ whole genome shotgun (WGS) entry which is preliminary data.</text>
</comment>
<feature type="transmembrane region" description="Helical" evidence="1">
    <location>
        <begin position="96"/>
        <end position="113"/>
    </location>
</feature>
<keyword evidence="3" id="KW-1185">Reference proteome</keyword>
<feature type="transmembrane region" description="Helical" evidence="1">
    <location>
        <begin position="155"/>
        <end position="172"/>
    </location>
</feature>
<gene>
    <name evidence="2" type="ORF">RSSL_00620</name>
</gene>
<evidence type="ECO:0000313" key="3">
    <source>
        <dbReference type="Proteomes" id="UP000006983"/>
    </source>
</evidence>
<evidence type="ECO:0000256" key="1">
    <source>
        <dbReference type="SAM" id="Phobius"/>
    </source>
</evidence>
<dbReference type="PATRIC" id="fig|1200793.3.peg.1723"/>
<dbReference type="AlphaFoldDB" id="J7TUP0"/>
<keyword evidence="1" id="KW-0812">Transmembrane</keyword>
<feature type="transmembrane region" description="Helical" evidence="1">
    <location>
        <begin position="58"/>
        <end position="84"/>
    </location>
</feature>
<dbReference type="EMBL" id="ALIF01000006">
    <property type="protein sequence ID" value="EJO15738.1"/>
    <property type="molecule type" value="Genomic_DNA"/>
</dbReference>
<proteinExistence type="predicted"/>
<protein>
    <submittedName>
        <fullName evidence="2">Uncharacterized protein</fullName>
    </submittedName>
</protein>
<sequence length="173" mass="20391">MRRKPMKKKRLKIDFFAILHPLFLMMLGLLFYFFAFILIWFITELAKLIEGKTDFHTLYFYSLLISLVCSILLIMYVAGFIAQLIIHIQHQKERTLLPVWCMLTAVLMLVPLFEDFSILGSSWNFKGYFLSIVAYIAYLFTKLPKVIESYRYHATIRYAVWVALVLGIILSML</sequence>
<dbReference type="Proteomes" id="UP000006983">
    <property type="component" value="Unassembled WGS sequence"/>
</dbReference>
<keyword evidence="1" id="KW-1133">Transmembrane helix</keyword>
<name>J7TUP0_STRSL</name>
<evidence type="ECO:0000313" key="2">
    <source>
        <dbReference type="EMBL" id="EJO15738.1"/>
    </source>
</evidence>
<accession>J7TUP0</accession>
<keyword evidence="1" id="KW-0472">Membrane</keyword>